<evidence type="ECO:0000313" key="1">
    <source>
        <dbReference type="EMBL" id="MBB4102368.1"/>
    </source>
</evidence>
<name>A0A7W6P0E8_9HYPH</name>
<proteinExistence type="predicted"/>
<gene>
    <name evidence="1" type="ORF">GGQ66_000903</name>
</gene>
<dbReference type="RefSeq" id="WP_183789866.1">
    <property type="nucleotide sequence ID" value="NZ_JACIDU010000003.1"/>
</dbReference>
<reference evidence="1 2" key="1">
    <citation type="submission" date="2020-08" db="EMBL/GenBank/DDBJ databases">
        <title>Genomic Encyclopedia of Type Strains, Phase IV (KMG-IV): sequencing the most valuable type-strain genomes for metagenomic binning, comparative biology and taxonomic classification.</title>
        <authorList>
            <person name="Goeker M."/>
        </authorList>
    </citation>
    <scope>NUCLEOTIDE SEQUENCE [LARGE SCALE GENOMIC DNA]</scope>
    <source>
        <strain evidence="1 2">DSM 26385</strain>
    </source>
</reference>
<organism evidence="1 2">
    <name type="scientific">Allorhizobium borbori</name>
    <dbReference type="NCBI Taxonomy" id="485907"/>
    <lineage>
        <taxon>Bacteria</taxon>
        <taxon>Pseudomonadati</taxon>
        <taxon>Pseudomonadota</taxon>
        <taxon>Alphaproteobacteria</taxon>
        <taxon>Hyphomicrobiales</taxon>
        <taxon>Rhizobiaceae</taxon>
        <taxon>Rhizobium/Agrobacterium group</taxon>
        <taxon>Allorhizobium</taxon>
    </lineage>
</organism>
<dbReference type="EMBL" id="JACIDU010000003">
    <property type="protein sequence ID" value="MBB4102368.1"/>
    <property type="molecule type" value="Genomic_DNA"/>
</dbReference>
<protein>
    <submittedName>
        <fullName evidence="1">Uncharacterized protein</fullName>
    </submittedName>
</protein>
<evidence type="ECO:0000313" key="2">
    <source>
        <dbReference type="Proteomes" id="UP000584824"/>
    </source>
</evidence>
<keyword evidence="2" id="KW-1185">Reference proteome</keyword>
<dbReference type="AlphaFoldDB" id="A0A7W6P0E8"/>
<comment type="caution">
    <text evidence="1">The sequence shown here is derived from an EMBL/GenBank/DDBJ whole genome shotgun (WGS) entry which is preliminary data.</text>
</comment>
<dbReference type="Proteomes" id="UP000584824">
    <property type="component" value="Unassembled WGS sequence"/>
</dbReference>
<accession>A0A7W6P0E8</accession>
<sequence length="100" mass="10809">MTGEELNHIYGAMISPTAPVDIPDEWLPAVHAAMQELVDLPTDVRAFLIVIGIVRDAEGDLTFQIAGAVHLIQANGMKQVNEIIGRALEAVEQINKGSLH</sequence>